<dbReference type="AlphaFoldDB" id="G7YQK9"/>
<feature type="region of interest" description="Disordered" evidence="1">
    <location>
        <begin position="54"/>
        <end position="85"/>
    </location>
</feature>
<feature type="compositionally biased region" description="Polar residues" evidence="1">
    <location>
        <begin position="54"/>
        <end position="72"/>
    </location>
</feature>
<protein>
    <submittedName>
        <fullName evidence="2">Uncharacterized protein</fullName>
    </submittedName>
</protein>
<evidence type="ECO:0000313" key="2">
    <source>
        <dbReference type="EMBL" id="GAA55239.1"/>
    </source>
</evidence>
<evidence type="ECO:0000256" key="1">
    <source>
        <dbReference type="SAM" id="MobiDB-lite"/>
    </source>
</evidence>
<dbReference type="Proteomes" id="UP000008909">
    <property type="component" value="Unassembled WGS sequence"/>
</dbReference>
<reference key="2">
    <citation type="submission" date="2011-10" db="EMBL/GenBank/DDBJ databases">
        <title>The genome and transcriptome sequence of Clonorchis sinensis provide insights into the carcinogenic liver fluke.</title>
        <authorList>
            <person name="Wang X."/>
            <person name="Huang Y."/>
            <person name="Chen W."/>
            <person name="Liu H."/>
            <person name="Guo L."/>
            <person name="Chen Y."/>
            <person name="Luo F."/>
            <person name="Zhou W."/>
            <person name="Sun J."/>
            <person name="Mao Q."/>
            <person name="Liang P."/>
            <person name="Zhou C."/>
            <person name="Tian Y."/>
            <person name="Men J."/>
            <person name="Lv X."/>
            <person name="Huang L."/>
            <person name="Zhou J."/>
            <person name="Hu Y."/>
            <person name="Li R."/>
            <person name="Zhang F."/>
            <person name="Lei H."/>
            <person name="Li X."/>
            <person name="Hu X."/>
            <person name="Liang C."/>
            <person name="Xu J."/>
            <person name="Wu Z."/>
            <person name="Yu X."/>
        </authorList>
    </citation>
    <scope>NUCLEOTIDE SEQUENCE</scope>
    <source>
        <strain>Henan</strain>
    </source>
</reference>
<proteinExistence type="predicted"/>
<evidence type="ECO:0000313" key="3">
    <source>
        <dbReference type="Proteomes" id="UP000008909"/>
    </source>
</evidence>
<keyword evidence="3" id="KW-1185">Reference proteome</keyword>
<gene>
    <name evidence="2" type="ORF">CLF_107439</name>
</gene>
<name>G7YQK9_CLOSI</name>
<dbReference type="EMBL" id="DF143983">
    <property type="protein sequence ID" value="GAA55239.1"/>
    <property type="molecule type" value="Genomic_DNA"/>
</dbReference>
<accession>G7YQK9</accession>
<reference evidence="2" key="1">
    <citation type="journal article" date="2011" name="Genome Biol.">
        <title>The draft genome of the carcinogenic human liver fluke Clonorchis sinensis.</title>
        <authorList>
            <person name="Wang X."/>
            <person name="Chen W."/>
            <person name="Huang Y."/>
            <person name="Sun J."/>
            <person name="Men J."/>
            <person name="Liu H."/>
            <person name="Luo F."/>
            <person name="Guo L."/>
            <person name="Lv X."/>
            <person name="Deng C."/>
            <person name="Zhou C."/>
            <person name="Fan Y."/>
            <person name="Li X."/>
            <person name="Huang L."/>
            <person name="Hu Y."/>
            <person name="Liang C."/>
            <person name="Hu X."/>
            <person name="Xu J."/>
            <person name="Yu X."/>
        </authorList>
    </citation>
    <scope>NUCLEOTIDE SEQUENCE [LARGE SCALE GENOMIC DNA]</scope>
    <source>
        <strain evidence="2">Henan</strain>
    </source>
</reference>
<sequence length="394" mass="44751">MNNPNEIIVGRTAMLTDFDHNEYRRNCPKEAWMENIPDPKLVDEVLRMYLDNSGVSSYDSQGTRKNPLSGRQKQPRVETNAKERSSLRKIGTARLAIQKLVDPKIERNFQNWLHELSPDRPISHINGHRKTDNYSDTQSQNVRLRHNPVNLIGSLRRLFRYWEVGDRFPLAATITQPDTSSHARLSHLIRPTDHRKPLFSETIRNHNGSLIFSKGPLGRVLRKTIQQASCYHQSGLPAYNRKIFASIWEEETVPDKYGEPIIAPILKKGTRNECSNHRGGSLTPVVTRLLVPLILRSLTAHADANYCGSRLQILLNRRGSSITSDSDGACEASLAGTRHLTYVEYSLLFTSDDKERVALLRYTLVRSHTRRPPIARVLRPSPVVLSVAFNSGNQ</sequence>
<organism evidence="2 3">
    <name type="scientific">Clonorchis sinensis</name>
    <name type="common">Chinese liver fluke</name>
    <dbReference type="NCBI Taxonomy" id="79923"/>
    <lineage>
        <taxon>Eukaryota</taxon>
        <taxon>Metazoa</taxon>
        <taxon>Spiralia</taxon>
        <taxon>Lophotrochozoa</taxon>
        <taxon>Platyhelminthes</taxon>
        <taxon>Trematoda</taxon>
        <taxon>Digenea</taxon>
        <taxon>Opisthorchiida</taxon>
        <taxon>Opisthorchiata</taxon>
        <taxon>Opisthorchiidae</taxon>
        <taxon>Clonorchis</taxon>
    </lineage>
</organism>
<feature type="compositionally biased region" description="Basic and acidic residues" evidence="1">
    <location>
        <begin position="75"/>
        <end position="85"/>
    </location>
</feature>